<evidence type="ECO:0000313" key="2">
    <source>
        <dbReference type="Proteomes" id="UP000436284"/>
    </source>
</evidence>
<organism evidence="1 2">
    <name type="scientific">Salinicoccus hispanicus</name>
    <dbReference type="NCBI Taxonomy" id="157225"/>
    <lineage>
        <taxon>Bacteria</taxon>
        <taxon>Bacillati</taxon>
        <taxon>Bacillota</taxon>
        <taxon>Bacilli</taxon>
        <taxon>Bacillales</taxon>
        <taxon>Staphylococcaceae</taxon>
        <taxon>Salinicoccus</taxon>
    </lineage>
</organism>
<sequence>MIFDKVELDEVTYEVTGQLRIKEDDEVKVIFEDLMFGNTLKDLNSREETIDHLTLKSSEETRYNAEKVKVSHLTIDGKFYHATFK</sequence>
<dbReference type="RefSeq" id="WP_160651442.1">
    <property type="nucleotide sequence ID" value="NZ_JBHRWU010000001.1"/>
</dbReference>
<comment type="caution">
    <text evidence="1">The sequence shown here is derived from an EMBL/GenBank/DDBJ whole genome shotgun (WGS) entry which is preliminary data.</text>
</comment>
<accession>A0A6N8U2L1</accession>
<proteinExistence type="predicted"/>
<gene>
    <name evidence="1" type="ORF">GQ671_01115</name>
</gene>
<protein>
    <submittedName>
        <fullName evidence="1">Uncharacterized protein</fullName>
    </submittedName>
</protein>
<dbReference type="EMBL" id="WUUK01000001">
    <property type="protein sequence ID" value="MXQ49899.1"/>
    <property type="molecule type" value="Genomic_DNA"/>
</dbReference>
<keyword evidence="2" id="KW-1185">Reference proteome</keyword>
<dbReference type="OrthoDB" id="2390117at2"/>
<dbReference type="AlphaFoldDB" id="A0A6N8U2L1"/>
<dbReference type="Proteomes" id="UP000436284">
    <property type="component" value="Unassembled WGS sequence"/>
</dbReference>
<name>A0A6N8U2L1_9STAP</name>
<evidence type="ECO:0000313" key="1">
    <source>
        <dbReference type="EMBL" id="MXQ49899.1"/>
    </source>
</evidence>
<reference evidence="1 2" key="1">
    <citation type="submission" date="2019-12" db="EMBL/GenBank/DDBJ databases">
        <title>Salinicoccus cyprini sp. nov., isolated from gastro-intestinal tract of mirror carp, Cyprinus carpio var. specularis, collected from Gobind Sagar Reservoir, Himachal Pradesh, India.</title>
        <authorList>
            <person name="Talwar C."/>
            <person name="Singh A.K."/>
            <person name="Lal R."/>
            <person name="Negi R.K."/>
        </authorList>
    </citation>
    <scope>NUCLEOTIDE SEQUENCE [LARGE SCALE GENOMIC DNA]</scope>
    <source>
        <strain evidence="1 2">J-82</strain>
    </source>
</reference>